<feature type="transmembrane region" description="Helical" evidence="5">
    <location>
        <begin position="170"/>
        <end position="187"/>
    </location>
</feature>
<feature type="transmembrane region" description="Helical" evidence="5">
    <location>
        <begin position="98"/>
        <end position="116"/>
    </location>
</feature>
<dbReference type="EMBL" id="AGZG01000045">
    <property type="protein sequence ID" value="EKB71218.1"/>
    <property type="molecule type" value="Genomic_DNA"/>
</dbReference>
<feature type="transmembrane region" description="Helical" evidence="5">
    <location>
        <begin position="70"/>
        <end position="86"/>
    </location>
</feature>
<dbReference type="GO" id="GO:0016020">
    <property type="term" value="C:membrane"/>
    <property type="evidence" value="ECO:0007669"/>
    <property type="project" value="UniProtKB-SubCell"/>
</dbReference>
<sequence>TNHTRKELLFLMFKEINLRNHSSLHKLFYSLRYVSIYIGVFIFMFGLQLYRLNSFSLSGYTIKDALIHNRYYAYMLLTFPMTEVLATAKRRMKFINNIYYMGVAILIFRFSAWFLYNKLRMNVAPGYFEVMGFAWARNGVSRLPGTFLDNYVWVMALFKIIKEKSVVIKTRNISVIVLCFLYAYIVYDSRSQQIAYLLSLVVFILIVSDTFKSKALDVVGAIAISPIIFRGNYLNKLVNTFSTSNADYGSSTQIRMMTLNTYQTLWIERGVWWGYGISNDGNYFNILDTHMVNQSDLGILSMLFQYGIIGFAIFISPFVMGLYVSLKKVKFVQNKFLFLLTCTTALTSIMSQNMYDPFRFLIVPFLLSFISVVSFMNKKEN</sequence>
<dbReference type="HOGENOM" id="CLU_724650_0_0_9"/>
<feature type="transmembrane region" description="Helical" evidence="5">
    <location>
        <begin position="303"/>
        <end position="324"/>
    </location>
</feature>
<dbReference type="PATRIC" id="fig|883092.3.peg.855"/>
<feature type="transmembrane region" description="Helical" evidence="5">
    <location>
        <begin position="358"/>
        <end position="376"/>
    </location>
</feature>
<accession>K1N8B8</accession>
<evidence type="ECO:0000256" key="3">
    <source>
        <dbReference type="ARBA" id="ARBA00022989"/>
    </source>
</evidence>
<dbReference type="Pfam" id="PF04932">
    <property type="entry name" value="Wzy_C"/>
    <property type="match status" value="1"/>
</dbReference>
<keyword evidence="2 5" id="KW-0812">Transmembrane</keyword>
<organism evidence="7 8">
    <name type="scientific">Lactobacillus crispatus FB077-07</name>
    <dbReference type="NCBI Taxonomy" id="883092"/>
    <lineage>
        <taxon>Bacteria</taxon>
        <taxon>Bacillati</taxon>
        <taxon>Bacillota</taxon>
        <taxon>Bacilli</taxon>
        <taxon>Lactobacillales</taxon>
        <taxon>Lactobacillaceae</taxon>
        <taxon>Lactobacillus</taxon>
    </lineage>
</organism>
<evidence type="ECO:0000313" key="7">
    <source>
        <dbReference type="EMBL" id="EKB71218.1"/>
    </source>
</evidence>
<proteinExistence type="predicted"/>
<gene>
    <name evidence="7" type="ORF">HMPREF9249_00864</name>
</gene>
<evidence type="ECO:0000256" key="5">
    <source>
        <dbReference type="SAM" id="Phobius"/>
    </source>
</evidence>
<evidence type="ECO:0000256" key="1">
    <source>
        <dbReference type="ARBA" id="ARBA00004141"/>
    </source>
</evidence>
<comment type="caution">
    <text evidence="7">The sequence shown here is derived from an EMBL/GenBank/DDBJ whole genome shotgun (WGS) entry which is preliminary data.</text>
</comment>
<dbReference type="InterPro" id="IPR007016">
    <property type="entry name" value="O-antigen_ligase-rel_domated"/>
</dbReference>
<evidence type="ECO:0000259" key="6">
    <source>
        <dbReference type="Pfam" id="PF04932"/>
    </source>
</evidence>
<protein>
    <recommendedName>
        <fullName evidence="6">O-antigen ligase-related domain-containing protein</fullName>
    </recommendedName>
</protein>
<evidence type="ECO:0000313" key="8">
    <source>
        <dbReference type="Proteomes" id="UP000004722"/>
    </source>
</evidence>
<evidence type="ECO:0000256" key="4">
    <source>
        <dbReference type="ARBA" id="ARBA00023136"/>
    </source>
</evidence>
<feature type="transmembrane region" description="Helical" evidence="5">
    <location>
        <begin position="193"/>
        <end position="211"/>
    </location>
</feature>
<evidence type="ECO:0000256" key="2">
    <source>
        <dbReference type="ARBA" id="ARBA00022692"/>
    </source>
</evidence>
<feature type="transmembrane region" description="Helical" evidence="5">
    <location>
        <begin position="29"/>
        <end position="50"/>
    </location>
</feature>
<keyword evidence="4 5" id="KW-0472">Membrane</keyword>
<feature type="non-terminal residue" evidence="7">
    <location>
        <position position="1"/>
    </location>
</feature>
<feature type="domain" description="O-antigen ligase-related" evidence="6">
    <location>
        <begin position="176"/>
        <end position="315"/>
    </location>
</feature>
<feature type="transmembrane region" description="Helical" evidence="5">
    <location>
        <begin position="218"/>
        <end position="234"/>
    </location>
</feature>
<name>K1N8B8_9LACO</name>
<comment type="subcellular location">
    <subcellularLocation>
        <location evidence="1">Membrane</location>
        <topology evidence="1">Multi-pass membrane protein</topology>
    </subcellularLocation>
</comment>
<reference evidence="7 8" key="1">
    <citation type="submission" date="2012-07" db="EMBL/GenBank/DDBJ databases">
        <title>The Genome Sequence of Lactobacillus crispatus FB077-07.</title>
        <authorList>
            <consortium name="The Broad Institute Genome Sequencing Platform"/>
            <person name="Earl A."/>
            <person name="Ward D."/>
            <person name="Feldgarden M."/>
            <person name="Gevers D."/>
            <person name="Saerens B."/>
            <person name="Vaneechoutte M."/>
            <person name="Walker B."/>
            <person name="Young S.K."/>
            <person name="Zeng Q."/>
            <person name="Gargeya S."/>
            <person name="Fitzgerald M."/>
            <person name="Haas B."/>
            <person name="Abouelleil A."/>
            <person name="Alvarado L."/>
            <person name="Arachchi H.M."/>
            <person name="Berlin A.M."/>
            <person name="Chapman S.B."/>
            <person name="Goldberg J."/>
            <person name="Griggs A."/>
            <person name="Gujja S."/>
            <person name="Hansen M."/>
            <person name="Howarth C."/>
            <person name="Imamovic A."/>
            <person name="Larimer J."/>
            <person name="McCowen C."/>
            <person name="Montmayeur A."/>
            <person name="Murphy C."/>
            <person name="Neiman D."/>
            <person name="Pearson M."/>
            <person name="Priest M."/>
            <person name="Roberts A."/>
            <person name="Saif S."/>
            <person name="Shea T."/>
            <person name="Sisk P."/>
            <person name="Sykes S."/>
            <person name="Wortman J."/>
            <person name="Nusbaum C."/>
            <person name="Birren B."/>
        </authorList>
    </citation>
    <scope>NUCLEOTIDE SEQUENCE [LARGE SCALE GENOMIC DNA]</scope>
    <source>
        <strain evidence="7 8">FB077-07</strain>
    </source>
</reference>
<feature type="transmembrane region" description="Helical" evidence="5">
    <location>
        <begin position="336"/>
        <end position="352"/>
    </location>
</feature>
<dbReference type="AlphaFoldDB" id="K1N8B8"/>
<dbReference type="Proteomes" id="UP000004722">
    <property type="component" value="Unassembled WGS sequence"/>
</dbReference>
<keyword evidence="3 5" id="KW-1133">Transmembrane helix</keyword>
<dbReference type="RefSeq" id="WP_005729461.1">
    <property type="nucleotide sequence ID" value="NZ_JH932272.1"/>
</dbReference>